<dbReference type="CDD" id="cd00293">
    <property type="entry name" value="USP-like"/>
    <property type="match status" value="1"/>
</dbReference>
<evidence type="ECO:0000313" key="2">
    <source>
        <dbReference type="EMBL" id="QTA90181.1"/>
    </source>
</evidence>
<keyword evidence="3" id="KW-1185">Reference proteome</keyword>
<feature type="domain" description="UspA" evidence="1">
    <location>
        <begin position="2"/>
        <end position="145"/>
    </location>
</feature>
<reference evidence="2" key="1">
    <citation type="journal article" date="2021" name="Microb. Physiol.">
        <title>Proteogenomic Insights into the Physiology of Marine, Sulfate-Reducing, Filamentous Desulfonema limicola and Desulfonema magnum.</title>
        <authorList>
            <person name="Schnaars V."/>
            <person name="Wohlbrand L."/>
            <person name="Scheve S."/>
            <person name="Hinrichs C."/>
            <person name="Reinhardt R."/>
            <person name="Rabus R."/>
        </authorList>
    </citation>
    <scope>NUCLEOTIDE SEQUENCE</scope>
    <source>
        <strain evidence="2">4be13</strain>
    </source>
</reference>
<proteinExistence type="predicted"/>
<dbReference type="KEGG" id="dmm:dnm_062420"/>
<dbReference type="Pfam" id="PF00582">
    <property type="entry name" value="Usp"/>
    <property type="match status" value="1"/>
</dbReference>
<dbReference type="InterPro" id="IPR014729">
    <property type="entry name" value="Rossmann-like_a/b/a_fold"/>
</dbReference>
<dbReference type="AlphaFoldDB" id="A0A975BR63"/>
<sequence>MNSILVALKDSMSSRSAVDYIAGLPFCPDDVHVTLLHVFRQMPASKEFMGEAFTKEEPARLLAVLQSAKDKLVENGFNPDNIDIELGTESYPTISDGIISYFRKGNFDMVVIARKNKSKAEEFVLGDVSIKLVRALAGTAVLVVKPM</sequence>
<dbReference type="EMBL" id="CP061800">
    <property type="protein sequence ID" value="QTA90181.1"/>
    <property type="molecule type" value="Genomic_DNA"/>
</dbReference>
<protein>
    <submittedName>
        <fullName evidence="2">Universal stress protein, UspA-like</fullName>
    </submittedName>
</protein>
<dbReference type="RefSeq" id="WP_207678496.1">
    <property type="nucleotide sequence ID" value="NZ_CP061800.1"/>
</dbReference>
<dbReference type="Gene3D" id="3.40.50.620">
    <property type="entry name" value="HUPs"/>
    <property type="match status" value="1"/>
</dbReference>
<evidence type="ECO:0000313" key="3">
    <source>
        <dbReference type="Proteomes" id="UP000663722"/>
    </source>
</evidence>
<name>A0A975BR63_9BACT</name>
<dbReference type="InterPro" id="IPR006016">
    <property type="entry name" value="UspA"/>
</dbReference>
<organism evidence="2 3">
    <name type="scientific">Desulfonema magnum</name>
    <dbReference type="NCBI Taxonomy" id="45655"/>
    <lineage>
        <taxon>Bacteria</taxon>
        <taxon>Pseudomonadati</taxon>
        <taxon>Thermodesulfobacteriota</taxon>
        <taxon>Desulfobacteria</taxon>
        <taxon>Desulfobacterales</taxon>
        <taxon>Desulfococcaceae</taxon>
        <taxon>Desulfonema</taxon>
    </lineage>
</organism>
<dbReference type="SUPFAM" id="SSF52402">
    <property type="entry name" value="Adenine nucleotide alpha hydrolases-like"/>
    <property type="match status" value="1"/>
</dbReference>
<dbReference type="Proteomes" id="UP000663722">
    <property type="component" value="Chromosome"/>
</dbReference>
<evidence type="ECO:0000259" key="1">
    <source>
        <dbReference type="Pfam" id="PF00582"/>
    </source>
</evidence>
<accession>A0A975BR63</accession>
<gene>
    <name evidence="2" type="ORF">dnm_062420</name>
</gene>